<accession>A0AAV1RK29</accession>
<proteinExistence type="predicted"/>
<dbReference type="Pfam" id="PF11443">
    <property type="entry name" value="DUF2828"/>
    <property type="match status" value="1"/>
</dbReference>
<reference evidence="2 3" key="1">
    <citation type="submission" date="2024-01" db="EMBL/GenBank/DDBJ databases">
        <authorList>
            <person name="Waweru B."/>
        </authorList>
    </citation>
    <scope>NUCLEOTIDE SEQUENCE [LARGE SCALE GENOMIC DNA]</scope>
</reference>
<comment type="caution">
    <text evidence="2">The sequence shown here is derived from an EMBL/GenBank/DDBJ whole genome shotgun (WGS) entry which is preliminary data.</text>
</comment>
<dbReference type="InterPro" id="IPR011205">
    <property type="entry name" value="UCP015417_vWA"/>
</dbReference>
<keyword evidence="3" id="KW-1185">Reference proteome</keyword>
<dbReference type="PANTHER" id="PTHR31373:SF17">
    <property type="entry name" value="OS06G0652100 PROTEIN"/>
    <property type="match status" value="1"/>
</dbReference>
<dbReference type="PANTHER" id="PTHR31373">
    <property type="entry name" value="OS06G0652100 PROTEIN"/>
    <property type="match status" value="1"/>
</dbReference>
<dbReference type="Proteomes" id="UP001314170">
    <property type="component" value="Unassembled WGS sequence"/>
</dbReference>
<sequence length="126" mass="14631">MAKKVIERYSHNPDYGLLYERFRFLCGLPQDSYATQNDAPPLIIPLIDQLCSVKALLGTRRVFPGESYPEYEGIEGAHYAYRICDQLRKEVLVPLHKVLELPEVYIGARRWDYIPYNRVASVPMKL</sequence>
<organism evidence="2 3">
    <name type="scientific">Dovyalis caffra</name>
    <dbReference type="NCBI Taxonomy" id="77055"/>
    <lineage>
        <taxon>Eukaryota</taxon>
        <taxon>Viridiplantae</taxon>
        <taxon>Streptophyta</taxon>
        <taxon>Embryophyta</taxon>
        <taxon>Tracheophyta</taxon>
        <taxon>Spermatophyta</taxon>
        <taxon>Magnoliopsida</taxon>
        <taxon>eudicotyledons</taxon>
        <taxon>Gunneridae</taxon>
        <taxon>Pentapetalae</taxon>
        <taxon>rosids</taxon>
        <taxon>fabids</taxon>
        <taxon>Malpighiales</taxon>
        <taxon>Salicaceae</taxon>
        <taxon>Flacourtieae</taxon>
        <taxon>Dovyalis</taxon>
    </lineage>
</organism>
<evidence type="ECO:0000259" key="1">
    <source>
        <dbReference type="Pfam" id="PF11443"/>
    </source>
</evidence>
<gene>
    <name evidence="2" type="ORF">DCAF_LOCUS11086</name>
</gene>
<dbReference type="EMBL" id="CAWUPB010000994">
    <property type="protein sequence ID" value="CAK7336081.1"/>
    <property type="molecule type" value="Genomic_DNA"/>
</dbReference>
<dbReference type="InterPro" id="IPR058580">
    <property type="entry name" value="DUF2828"/>
</dbReference>
<dbReference type="AlphaFoldDB" id="A0AAV1RK29"/>
<evidence type="ECO:0000313" key="3">
    <source>
        <dbReference type="Proteomes" id="UP001314170"/>
    </source>
</evidence>
<protein>
    <recommendedName>
        <fullName evidence="1">DUF2828 domain-containing protein</fullName>
    </recommendedName>
</protein>
<name>A0AAV1RK29_9ROSI</name>
<feature type="domain" description="DUF2828" evidence="1">
    <location>
        <begin position="60"/>
        <end position="125"/>
    </location>
</feature>
<evidence type="ECO:0000313" key="2">
    <source>
        <dbReference type="EMBL" id="CAK7336081.1"/>
    </source>
</evidence>